<comment type="caution">
    <text evidence="1">The sequence shown here is derived from an EMBL/GenBank/DDBJ whole genome shotgun (WGS) entry which is preliminary data.</text>
</comment>
<proteinExistence type="predicted"/>
<gene>
    <name evidence="1" type="ORF">DMX08_18230</name>
</gene>
<evidence type="ECO:0000313" key="1">
    <source>
        <dbReference type="EMBL" id="PYC34618.1"/>
    </source>
</evidence>
<reference evidence="1 2" key="1">
    <citation type="submission" date="2018-06" db="EMBL/GenBank/DDBJ databases">
        <title>Pseudomonas diversity within urban Lake Michigan freshwaters.</title>
        <authorList>
            <person name="Batrich M."/>
            <person name="Hatzopoulos T."/>
            <person name="Putonti C."/>
        </authorList>
    </citation>
    <scope>NUCLEOTIDE SEQUENCE [LARGE SCALE GENOMIC DNA]</scope>
    <source>
        <strain evidence="1 2">MB-090624</strain>
    </source>
</reference>
<name>A0A9Q6IEB3_9PSED</name>
<dbReference type="Proteomes" id="UP000248188">
    <property type="component" value="Unassembled WGS sequence"/>
</dbReference>
<accession>A0A9Q6IEB3</accession>
<sequence>MRLCALGFDLFGLASLSSGVLNPDLAGPQRNQIQIIRALRQPLIMTHNDVFQVVGIAQGGEAH</sequence>
<organism evidence="1 2">
    <name type="scientific">Pseudomonas protegens</name>
    <dbReference type="NCBI Taxonomy" id="380021"/>
    <lineage>
        <taxon>Bacteria</taxon>
        <taxon>Pseudomonadati</taxon>
        <taxon>Pseudomonadota</taxon>
        <taxon>Gammaproteobacteria</taxon>
        <taxon>Pseudomonadales</taxon>
        <taxon>Pseudomonadaceae</taxon>
        <taxon>Pseudomonas</taxon>
    </lineage>
</organism>
<dbReference type="AlphaFoldDB" id="A0A9Q6IEB3"/>
<dbReference type="EMBL" id="QJRN01000011">
    <property type="protein sequence ID" value="PYC34618.1"/>
    <property type="molecule type" value="Genomic_DNA"/>
</dbReference>
<protein>
    <submittedName>
        <fullName evidence="1">Uncharacterized protein</fullName>
    </submittedName>
</protein>
<evidence type="ECO:0000313" key="2">
    <source>
        <dbReference type="Proteomes" id="UP000248188"/>
    </source>
</evidence>